<feature type="region of interest" description="Disordered" evidence="1">
    <location>
        <begin position="20"/>
        <end position="64"/>
    </location>
</feature>
<dbReference type="Proteomes" id="UP001385951">
    <property type="component" value="Unassembled WGS sequence"/>
</dbReference>
<dbReference type="EMBL" id="JASBNA010000030">
    <property type="protein sequence ID" value="KAK7683512.1"/>
    <property type="molecule type" value="Genomic_DNA"/>
</dbReference>
<dbReference type="InterPro" id="IPR011333">
    <property type="entry name" value="SKP1/BTB/POZ_sf"/>
</dbReference>
<dbReference type="PROSITE" id="PS50097">
    <property type="entry name" value="BTB"/>
    <property type="match status" value="1"/>
</dbReference>
<dbReference type="InterPro" id="IPR000210">
    <property type="entry name" value="BTB/POZ_dom"/>
</dbReference>
<evidence type="ECO:0000256" key="1">
    <source>
        <dbReference type="SAM" id="MobiDB-lite"/>
    </source>
</evidence>
<organism evidence="3 4">
    <name type="scientific">Cerrena zonata</name>
    <dbReference type="NCBI Taxonomy" id="2478898"/>
    <lineage>
        <taxon>Eukaryota</taxon>
        <taxon>Fungi</taxon>
        <taxon>Dikarya</taxon>
        <taxon>Basidiomycota</taxon>
        <taxon>Agaricomycotina</taxon>
        <taxon>Agaricomycetes</taxon>
        <taxon>Polyporales</taxon>
        <taxon>Cerrenaceae</taxon>
        <taxon>Cerrena</taxon>
    </lineage>
</organism>
<evidence type="ECO:0000313" key="3">
    <source>
        <dbReference type="EMBL" id="KAK7683512.1"/>
    </source>
</evidence>
<accession>A0AAW0FTS7</accession>
<evidence type="ECO:0000313" key="4">
    <source>
        <dbReference type="Proteomes" id="UP001385951"/>
    </source>
</evidence>
<evidence type="ECO:0000259" key="2">
    <source>
        <dbReference type="PROSITE" id="PS50097"/>
    </source>
</evidence>
<protein>
    <recommendedName>
        <fullName evidence="2">BTB domain-containing protein</fullName>
    </recommendedName>
</protein>
<proteinExistence type="predicted"/>
<reference evidence="3 4" key="1">
    <citation type="submission" date="2022-09" db="EMBL/GenBank/DDBJ databases">
        <authorList>
            <person name="Palmer J.M."/>
        </authorList>
    </citation>
    <scope>NUCLEOTIDE SEQUENCE [LARGE SCALE GENOMIC DNA]</scope>
    <source>
        <strain evidence="3 4">DSM 7382</strain>
    </source>
</reference>
<feature type="compositionally biased region" description="Low complexity" evidence="1">
    <location>
        <begin position="39"/>
        <end position="55"/>
    </location>
</feature>
<name>A0AAW0FTS7_9APHY</name>
<dbReference type="AlphaFoldDB" id="A0AAW0FTS7"/>
<feature type="domain" description="BTB" evidence="2">
    <location>
        <begin position="88"/>
        <end position="165"/>
    </location>
</feature>
<gene>
    <name evidence="3" type="ORF">QCA50_013346</name>
</gene>
<feature type="region of interest" description="Disordered" evidence="1">
    <location>
        <begin position="168"/>
        <end position="202"/>
    </location>
</feature>
<keyword evidence="4" id="KW-1185">Reference proteome</keyword>
<comment type="caution">
    <text evidence="3">The sequence shown here is derived from an EMBL/GenBank/DDBJ whole genome shotgun (WGS) entry which is preliminary data.</text>
</comment>
<dbReference type="Gene3D" id="3.30.710.10">
    <property type="entry name" value="Potassium Channel Kv1.1, Chain A"/>
    <property type="match status" value="1"/>
</dbReference>
<feature type="compositionally biased region" description="Polar residues" evidence="1">
    <location>
        <begin position="20"/>
        <end position="38"/>
    </location>
</feature>
<sequence>MRRQRDENVFYLILRSYGQTALPSPKSPTLSRQLQISMSKKQAPAKSSSPSIPSTQPIPPKSTPLAAASSQKIIETAYIRGVTNGNFYDVVLYAYSCKTTSGTVCKPRPVYANSSILEFHSSYFRSLLSSSFIEKTVTNIDAGFPADKPSFTRDYDYDCDSDLESISEDDFEDEKSRDVVDQLTEGSKTPVDPPTVSTLQAKGNDFPTSRTVRLGRTILIPGVAFLTLRSIVSYLIMETPEFLPLKSSGKPRFSHSSLEKIYSGVTPCSPKSAYRAADMFQLEWLRSHAVQNIKSQLTADNILEEFFSRFTSTYDEVAEVQTDYLSNQGKSQRILETLPLWIAKVSEGELAHGSTVLLKIISLWLQNPNVLPVASCSD</sequence>